<dbReference type="AlphaFoldDB" id="A0A8H6KT54"/>
<evidence type="ECO:0000313" key="3">
    <source>
        <dbReference type="Proteomes" id="UP000654918"/>
    </source>
</evidence>
<feature type="region of interest" description="Disordered" evidence="1">
    <location>
        <begin position="51"/>
        <end position="79"/>
    </location>
</feature>
<keyword evidence="3" id="KW-1185">Reference proteome</keyword>
<organism evidence="2 3">
    <name type="scientific">Colletotrichum plurivorum</name>
    <dbReference type="NCBI Taxonomy" id="2175906"/>
    <lineage>
        <taxon>Eukaryota</taxon>
        <taxon>Fungi</taxon>
        <taxon>Dikarya</taxon>
        <taxon>Ascomycota</taxon>
        <taxon>Pezizomycotina</taxon>
        <taxon>Sordariomycetes</taxon>
        <taxon>Hypocreomycetidae</taxon>
        <taxon>Glomerellales</taxon>
        <taxon>Glomerellaceae</taxon>
        <taxon>Colletotrichum</taxon>
        <taxon>Colletotrichum orchidearum species complex</taxon>
    </lineage>
</organism>
<protein>
    <submittedName>
        <fullName evidence="2">Uncharacterized protein</fullName>
    </submittedName>
</protein>
<proteinExistence type="predicted"/>
<name>A0A8H6KT54_9PEZI</name>
<reference evidence="2" key="1">
    <citation type="journal article" date="2020" name="Phytopathology">
        <title>Genome Sequence Resources of Colletotrichum truncatum, C. plurivorum, C. musicola, and C. sojae: Four Species Pathogenic to Soybean (Glycine max).</title>
        <authorList>
            <person name="Rogerio F."/>
            <person name="Boufleur T.R."/>
            <person name="Ciampi-Guillardi M."/>
            <person name="Sukno S.A."/>
            <person name="Thon M.R."/>
            <person name="Massola Junior N.S."/>
            <person name="Baroncelli R."/>
        </authorList>
    </citation>
    <scope>NUCLEOTIDE SEQUENCE</scope>
    <source>
        <strain evidence="2">LFN00145</strain>
    </source>
</reference>
<evidence type="ECO:0000256" key="1">
    <source>
        <dbReference type="SAM" id="MobiDB-lite"/>
    </source>
</evidence>
<dbReference type="Proteomes" id="UP000654918">
    <property type="component" value="Unassembled WGS sequence"/>
</dbReference>
<gene>
    <name evidence="2" type="ORF">CPLU01_03414</name>
</gene>
<sequence>MDLAPSTQTYFDVILENLVRTLAPSAPPPVQDAPNCDRSFQEVCVGPPPSWTEEHRAGFGRHSGPSPTGHNVSGPAGSSRMHAVELAAIGRSEPFSLSVCPLASEAPLPSIWHGIEVAQQDAIAASRRRRAV</sequence>
<evidence type="ECO:0000313" key="2">
    <source>
        <dbReference type="EMBL" id="KAF6836833.1"/>
    </source>
</evidence>
<comment type="caution">
    <text evidence="2">The sequence shown here is derived from an EMBL/GenBank/DDBJ whole genome shotgun (WGS) entry which is preliminary data.</text>
</comment>
<dbReference type="EMBL" id="WIGO01000029">
    <property type="protein sequence ID" value="KAF6836833.1"/>
    <property type="molecule type" value="Genomic_DNA"/>
</dbReference>
<accession>A0A8H6KT54</accession>